<dbReference type="PANTHER" id="PTHR46277">
    <property type="entry name" value="OS03G0850700 PROTEIN"/>
    <property type="match status" value="1"/>
</dbReference>
<dbReference type="Gene3D" id="3.40.525.10">
    <property type="entry name" value="CRAL-TRIO lipid binding domain"/>
    <property type="match status" value="1"/>
</dbReference>
<dbReference type="SMART" id="SM00516">
    <property type="entry name" value="SEC14"/>
    <property type="match status" value="1"/>
</dbReference>
<dbReference type="EMBL" id="SZYD01000010">
    <property type="protein sequence ID" value="KAD4982931.1"/>
    <property type="molecule type" value="Genomic_DNA"/>
</dbReference>
<organism evidence="2 3">
    <name type="scientific">Mikania micrantha</name>
    <name type="common">bitter vine</name>
    <dbReference type="NCBI Taxonomy" id="192012"/>
    <lineage>
        <taxon>Eukaryota</taxon>
        <taxon>Viridiplantae</taxon>
        <taxon>Streptophyta</taxon>
        <taxon>Embryophyta</taxon>
        <taxon>Tracheophyta</taxon>
        <taxon>Spermatophyta</taxon>
        <taxon>Magnoliopsida</taxon>
        <taxon>eudicotyledons</taxon>
        <taxon>Gunneridae</taxon>
        <taxon>Pentapetalae</taxon>
        <taxon>asterids</taxon>
        <taxon>campanulids</taxon>
        <taxon>Asterales</taxon>
        <taxon>Asteraceae</taxon>
        <taxon>Asteroideae</taxon>
        <taxon>Heliantheae alliance</taxon>
        <taxon>Eupatorieae</taxon>
        <taxon>Mikania</taxon>
    </lineage>
</organism>
<reference evidence="2 3" key="1">
    <citation type="submission" date="2019-05" db="EMBL/GenBank/DDBJ databases">
        <title>Mikania micrantha, genome provides insights into the molecular mechanism of rapid growth.</title>
        <authorList>
            <person name="Liu B."/>
        </authorList>
    </citation>
    <scope>NUCLEOTIDE SEQUENCE [LARGE SCALE GENOMIC DNA]</scope>
    <source>
        <strain evidence="2">NLD-2019</strain>
        <tissue evidence="2">Leaf</tissue>
    </source>
</reference>
<dbReference type="InterPro" id="IPR001251">
    <property type="entry name" value="CRAL-TRIO_dom"/>
</dbReference>
<evidence type="ECO:0000313" key="2">
    <source>
        <dbReference type="EMBL" id="KAD4982931.1"/>
    </source>
</evidence>
<evidence type="ECO:0000313" key="3">
    <source>
        <dbReference type="Proteomes" id="UP000326396"/>
    </source>
</evidence>
<accession>A0A5N6NNQ5</accession>
<dbReference type="CDD" id="cd00170">
    <property type="entry name" value="SEC14"/>
    <property type="match status" value="1"/>
</dbReference>
<evidence type="ECO:0000259" key="1">
    <source>
        <dbReference type="PROSITE" id="PS50191"/>
    </source>
</evidence>
<dbReference type="AlphaFoldDB" id="A0A5N6NNQ5"/>
<dbReference type="PANTHER" id="PTHR46277:SF20">
    <property type="entry name" value="CRAL-TRIO LIPID BINDING DOMAIN, CRAL_TRIO DOMAIN SUPERFAMILY"/>
    <property type="match status" value="1"/>
</dbReference>
<dbReference type="OrthoDB" id="1434354at2759"/>
<comment type="caution">
    <text evidence="2">The sequence shown here is derived from an EMBL/GenBank/DDBJ whole genome shotgun (WGS) entry which is preliminary data.</text>
</comment>
<gene>
    <name evidence="2" type="ORF">E3N88_19602</name>
</gene>
<dbReference type="PROSITE" id="PS50191">
    <property type="entry name" value="CRAL_TRIO"/>
    <property type="match status" value="1"/>
</dbReference>
<dbReference type="SUPFAM" id="SSF52087">
    <property type="entry name" value="CRAL/TRIO domain"/>
    <property type="match status" value="1"/>
</dbReference>
<dbReference type="Pfam" id="PF00650">
    <property type="entry name" value="CRAL_TRIO"/>
    <property type="match status" value="1"/>
</dbReference>
<sequence>MDPNKAAKMFVTWKEWRASFVPQGFIPDSEVVEHLKPQKVFLQGLSKTGFPVMLLLAAKHYPAKDQQLYKKFFVHIFEKALARYAILFIKVVAILDLNHLAYKNVDTKGFITLFQTLQAYYPNRLEKLYMINAPWFFSSVWKLISPILEKSTSEKIVMTSNEKGIKQLIEEVGTEVLPKELGGNAQLVPIQDVQVPPLQC</sequence>
<dbReference type="InterPro" id="IPR036865">
    <property type="entry name" value="CRAL-TRIO_dom_sf"/>
</dbReference>
<feature type="domain" description="CRAL-TRIO" evidence="1">
    <location>
        <begin position="28"/>
        <end position="189"/>
    </location>
</feature>
<name>A0A5N6NNQ5_9ASTR</name>
<keyword evidence="3" id="KW-1185">Reference proteome</keyword>
<dbReference type="Proteomes" id="UP000326396">
    <property type="component" value="Linkage Group LG18"/>
</dbReference>
<proteinExistence type="predicted"/>
<protein>
    <recommendedName>
        <fullName evidence="1">CRAL-TRIO domain-containing protein</fullName>
    </recommendedName>
</protein>